<dbReference type="Proteomes" id="UP001454036">
    <property type="component" value="Unassembled WGS sequence"/>
</dbReference>
<evidence type="ECO:0000256" key="1">
    <source>
        <dbReference type="SAM" id="MobiDB-lite"/>
    </source>
</evidence>
<comment type="caution">
    <text evidence="2">The sequence shown here is derived from an EMBL/GenBank/DDBJ whole genome shotgun (WGS) entry which is preliminary data.</text>
</comment>
<sequence length="117" mass="13312">MFKIGTNKLRTKSKTSTPPSANQIGNGVGFSLLLELILNHSRFCEGQIRDSTKEVEMAEKNRIIIGEKRARDWEELMCLVNFVPDETGPKNKSTAFLASFKLDLLIGWKWKKMHLTS</sequence>
<organism evidence="2 3">
    <name type="scientific">Lithospermum erythrorhizon</name>
    <name type="common">Purple gromwell</name>
    <name type="synonym">Lithospermum officinale var. erythrorhizon</name>
    <dbReference type="NCBI Taxonomy" id="34254"/>
    <lineage>
        <taxon>Eukaryota</taxon>
        <taxon>Viridiplantae</taxon>
        <taxon>Streptophyta</taxon>
        <taxon>Embryophyta</taxon>
        <taxon>Tracheophyta</taxon>
        <taxon>Spermatophyta</taxon>
        <taxon>Magnoliopsida</taxon>
        <taxon>eudicotyledons</taxon>
        <taxon>Gunneridae</taxon>
        <taxon>Pentapetalae</taxon>
        <taxon>asterids</taxon>
        <taxon>lamiids</taxon>
        <taxon>Boraginales</taxon>
        <taxon>Boraginaceae</taxon>
        <taxon>Boraginoideae</taxon>
        <taxon>Lithospermeae</taxon>
        <taxon>Lithospermum</taxon>
    </lineage>
</organism>
<name>A0AAV3PLE8_LITER</name>
<evidence type="ECO:0000313" key="3">
    <source>
        <dbReference type="Proteomes" id="UP001454036"/>
    </source>
</evidence>
<evidence type="ECO:0000313" key="2">
    <source>
        <dbReference type="EMBL" id="GAA0150822.1"/>
    </source>
</evidence>
<reference evidence="2 3" key="1">
    <citation type="submission" date="2024-01" db="EMBL/GenBank/DDBJ databases">
        <title>The complete chloroplast genome sequence of Lithospermum erythrorhizon: insights into the phylogenetic relationship among Boraginaceae species and the maternal lineages of purple gromwells.</title>
        <authorList>
            <person name="Okada T."/>
            <person name="Watanabe K."/>
        </authorList>
    </citation>
    <scope>NUCLEOTIDE SEQUENCE [LARGE SCALE GENOMIC DNA]</scope>
</reference>
<protein>
    <submittedName>
        <fullName evidence="2">Uncharacterized protein</fullName>
    </submittedName>
</protein>
<proteinExistence type="predicted"/>
<gene>
    <name evidence="2" type="ORF">LIER_09676</name>
</gene>
<dbReference type="AlphaFoldDB" id="A0AAV3PLE8"/>
<feature type="region of interest" description="Disordered" evidence="1">
    <location>
        <begin position="1"/>
        <end position="21"/>
    </location>
</feature>
<dbReference type="EMBL" id="BAABME010001662">
    <property type="protein sequence ID" value="GAA0150822.1"/>
    <property type="molecule type" value="Genomic_DNA"/>
</dbReference>
<keyword evidence="3" id="KW-1185">Reference proteome</keyword>
<accession>A0AAV3PLE8</accession>